<accession>A0A0F6W471</accession>
<dbReference type="KEGG" id="samy:DB32_004001"/>
<sequence length="129" mass="14250">MLAVEREDEDGPRWAVMSTALGRARLRVHPRCASPALGAQSIELDVDERLELGGNAQRTDERSPRWTQHDDAIEWIGSVEEVEDEGLVYLRLAPDCLVTIEAAPDAFVAGEWLHLALRARSVTVCAFGV</sequence>
<name>A0A0F6W471_9BACT</name>
<dbReference type="AlphaFoldDB" id="A0A0F6W471"/>
<evidence type="ECO:0000313" key="1">
    <source>
        <dbReference type="EMBL" id="AKF06852.1"/>
    </source>
</evidence>
<gene>
    <name evidence="1" type="ORF">DB32_004001</name>
</gene>
<dbReference type="Proteomes" id="UP000034883">
    <property type="component" value="Chromosome"/>
</dbReference>
<protein>
    <recommendedName>
        <fullName evidence="3">Transport-associated OB type 2 domain-containing protein</fullName>
    </recommendedName>
</protein>
<dbReference type="EMBL" id="CP011125">
    <property type="protein sequence ID" value="AKF06852.1"/>
    <property type="molecule type" value="Genomic_DNA"/>
</dbReference>
<dbReference type="STRING" id="927083.DB32_004001"/>
<keyword evidence="2" id="KW-1185">Reference proteome</keyword>
<organism evidence="1 2">
    <name type="scientific">Sandaracinus amylolyticus</name>
    <dbReference type="NCBI Taxonomy" id="927083"/>
    <lineage>
        <taxon>Bacteria</taxon>
        <taxon>Pseudomonadati</taxon>
        <taxon>Myxococcota</taxon>
        <taxon>Polyangia</taxon>
        <taxon>Polyangiales</taxon>
        <taxon>Sandaracinaceae</taxon>
        <taxon>Sandaracinus</taxon>
    </lineage>
</organism>
<reference evidence="1 2" key="1">
    <citation type="submission" date="2015-03" db="EMBL/GenBank/DDBJ databases">
        <title>Genome assembly of Sandaracinus amylolyticus DSM 53668.</title>
        <authorList>
            <person name="Sharma G."/>
            <person name="Subramanian S."/>
        </authorList>
    </citation>
    <scope>NUCLEOTIDE SEQUENCE [LARGE SCALE GENOMIC DNA]</scope>
    <source>
        <strain evidence="1 2">DSM 53668</strain>
    </source>
</reference>
<proteinExistence type="predicted"/>
<evidence type="ECO:0008006" key="3">
    <source>
        <dbReference type="Google" id="ProtNLM"/>
    </source>
</evidence>
<evidence type="ECO:0000313" key="2">
    <source>
        <dbReference type="Proteomes" id="UP000034883"/>
    </source>
</evidence>